<dbReference type="Pfam" id="PF16189">
    <property type="entry name" value="Creatinase_N_2"/>
    <property type="match status" value="1"/>
</dbReference>
<dbReference type="Proteomes" id="UP001151234">
    <property type="component" value="Unassembled WGS sequence"/>
</dbReference>
<evidence type="ECO:0000256" key="4">
    <source>
        <dbReference type="ARBA" id="ARBA00023211"/>
    </source>
</evidence>
<dbReference type="GO" id="GO:0046872">
    <property type="term" value="F:metal ion binding"/>
    <property type="evidence" value="ECO:0007669"/>
    <property type="project" value="UniProtKB-KW"/>
</dbReference>
<evidence type="ECO:0000313" key="9">
    <source>
        <dbReference type="Proteomes" id="UP001151234"/>
    </source>
</evidence>
<gene>
    <name evidence="8" type="ORF">OQ273_04000</name>
</gene>
<evidence type="ECO:0000256" key="1">
    <source>
        <dbReference type="ARBA" id="ARBA00008766"/>
    </source>
</evidence>
<dbReference type="FunFam" id="3.90.230.10:FF:000007">
    <property type="entry name" value="Xaa-Pro aminopeptidase P"/>
    <property type="match status" value="1"/>
</dbReference>
<feature type="domain" description="Peptidase M24" evidence="5">
    <location>
        <begin position="322"/>
        <end position="537"/>
    </location>
</feature>
<dbReference type="Pfam" id="PF16188">
    <property type="entry name" value="Peptidase_M24_C"/>
    <property type="match status" value="1"/>
</dbReference>
<dbReference type="GO" id="GO:0005737">
    <property type="term" value="C:cytoplasm"/>
    <property type="evidence" value="ECO:0007669"/>
    <property type="project" value="UniProtKB-ARBA"/>
</dbReference>
<dbReference type="AlphaFoldDB" id="A0A9X3UG14"/>
<dbReference type="SUPFAM" id="SSF55920">
    <property type="entry name" value="Creatinase/aminopeptidase"/>
    <property type="match status" value="1"/>
</dbReference>
<sequence>MFQNFEDKASADKGKERVELLRTSFDELGIDGFFVPRSDRFQGEYVPESDARLAWLTGFTGSAGIALILRDEAHVFVDGRYKTQVSQQVDTSVFTPQDLIRTPPRKWLEDEAANGLRIGIDPWLHTILDIRALEKAAAASNARIVRLEANPVDSIWTDRPAKPRGAITVQPEEFAGRSAKDKLEAIYSVINQAGADCCLVTDPSSVAWIFNIRGNDVPHTPHPLAFAIIRQDQNRLFADPEQLEQMAIEHLAPLCRIEAPDALETAIRDLGRSDVSVMLDPALTPCRLVDLLTENSGRFVEKPDPARLPRAEKNAIELKGSQNAHKRDGAAMVSFLCWLDRQQPGSVDEIAAVKALEAARRQTGARLQMPLRDISFETISGAGPNGAIIHYRVTTGTCRTLEAGELYLVDSGGQYQDGTTDITRTVPIGTVTDEEKRFFTLVLKGMIALTLMRFPEGTRGVDLDVIARSALWKAGADYAHGTGHGVGSYLSVHEGPQGISKRGIQELKPGMILSNEPGYYREGAFGIRIENLIYVTEPQPVEGGDTSISGFETLTLCPIDRRLIVPELLSPDELDWLNAYHRNVRETLTPLLQDADEKDWLARMTSSIAA</sequence>
<organism evidence="8 9">
    <name type="scientific">Hoeflea prorocentri</name>
    <dbReference type="NCBI Taxonomy" id="1922333"/>
    <lineage>
        <taxon>Bacteria</taxon>
        <taxon>Pseudomonadati</taxon>
        <taxon>Pseudomonadota</taxon>
        <taxon>Alphaproteobacteria</taxon>
        <taxon>Hyphomicrobiales</taxon>
        <taxon>Rhizobiaceae</taxon>
        <taxon>Hoeflea</taxon>
    </lineage>
</organism>
<evidence type="ECO:0000313" key="8">
    <source>
        <dbReference type="EMBL" id="MDA5397729.1"/>
    </source>
</evidence>
<keyword evidence="3" id="KW-0378">Hydrolase</keyword>
<dbReference type="InterPro" id="IPR033740">
    <property type="entry name" value="Pept_M24B"/>
</dbReference>
<proteinExistence type="inferred from homology"/>
<dbReference type="Gene3D" id="3.90.230.10">
    <property type="entry name" value="Creatinase/methionine aminopeptidase superfamily"/>
    <property type="match status" value="1"/>
</dbReference>
<dbReference type="PANTHER" id="PTHR43763:SF6">
    <property type="entry name" value="XAA-PRO AMINOPEPTIDASE 1"/>
    <property type="match status" value="1"/>
</dbReference>
<keyword evidence="8" id="KW-0645">Protease</keyword>
<reference evidence="8" key="1">
    <citation type="submission" date="2022-11" db="EMBL/GenBank/DDBJ databases">
        <title>Draft genome sequence of Hoeflea poritis E7-10 and Hoeflea prorocentri PM5-8, separated from scleractinian coral Porites lutea and marine dinoflagellate.</title>
        <authorList>
            <person name="Zhang G."/>
            <person name="Wei Q."/>
            <person name="Cai L."/>
        </authorList>
    </citation>
    <scope>NUCLEOTIDE SEQUENCE</scope>
    <source>
        <strain evidence="8">PM5-8</strain>
    </source>
</reference>
<keyword evidence="9" id="KW-1185">Reference proteome</keyword>
<evidence type="ECO:0000259" key="7">
    <source>
        <dbReference type="Pfam" id="PF16188"/>
    </source>
</evidence>
<keyword evidence="2" id="KW-0479">Metal-binding</keyword>
<dbReference type="EMBL" id="JAPJZI010000001">
    <property type="protein sequence ID" value="MDA5397729.1"/>
    <property type="molecule type" value="Genomic_DNA"/>
</dbReference>
<comment type="caution">
    <text evidence="8">The sequence shown here is derived from an EMBL/GenBank/DDBJ whole genome shotgun (WGS) entry which is preliminary data.</text>
</comment>
<dbReference type="InterPro" id="IPR029149">
    <property type="entry name" value="Creatin/AminoP/Spt16_N"/>
</dbReference>
<dbReference type="SUPFAM" id="SSF53092">
    <property type="entry name" value="Creatinase/prolidase N-terminal domain"/>
    <property type="match status" value="1"/>
</dbReference>
<dbReference type="InterPro" id="IPR036005">
    <property type="entry name" value="Creatinase/aminopeptidase-like"/>
</dbReference>
<evidence type="ECO:0000259" key="5">
    <source>
        <dbReference type="Pfam" id="PF00557"/>
    </source>
</evidence>
<dbReference type="InterPro" id="IPR050422">
    <property type="entry name" value="X-Pro_aminopeptidase_P"/>
</dbReference>
<feature type="domain" description="Peptidase M24 C-terminal" evidence="7">
    <location>
        <begin position="550"/>
        <end position="608"/>
    </location>
</feature>
<name>A0A9X3UG14_9HYPH</name>
<feature type="domain" description="Creatinase N-terminal" evidence="6">
    <location>
        <begin position="17"/>
        <end position="144"/>
    </location>
</feature>
<dbReference type="InterPro" id="IPR000587">
    <property type="entry name" value="Creatinase_N"/>
</dbReference>
<evidence type="ECO:0000259" key="6">
    <source>
        <dbReference type="Pfam" id="PF01321"/>
    </source>
</evidence>
<keyword evidence="4" id="KW-0464">Manganese</keyword>
<evidence type="ECO:0000256" key="2">
    <source>
        <dbReference type="ARBA" id="ARBA00022723"/>
    </source>
</evidence>
<evidence type="ECO:0000256" key="3">
    <source>
        <dbReference type="ARBA" id="ARBA00022801"/>
    </source>
</evidence>
<keyword evidence="8" id="KW-0031">Aminopeptidase</keyword>
<protein>
    <submittedName>
        <fullName evidence="8">Aminopeptidase P family protein</fullName>
    </submittedName>
</protein>
<dbReference type="Pfam" id="PF01321">
    <property type="entry name" value="Creatinase_N"/>
    <property type="match status" value="1"/>
</dbReference>
<dbReference type="RefSeq" id="WP_267989182.1">
    <property type="nucleotide sequence ID" value="NZ_JAPJZI010000001.1"/>
</dbReference>
<dbReference type="PANTHER" id="PTHR43763">
    <property type="entry name" value="XAA-PRO AMINOPEPTIDASE 1"/>
    <property type="match status" value="1"/>
</dbReference>
<dbReference type="InterPro" id="IPR032416">
    <property type="entry name" value="Peptidase_M24_C"/>
</dbReference>
<dbReference type="Gene3D" id="3.40.350.10">
    <property type="entry name" value="Creatinase/prolidase N-terminal domain"/>
    <property type="match status" value="2"/>
</dbReference>
<accession>A0A9X3UG14</accession>
<dbReference type="InterPro" id="IPR000994">
    <property type="entry name" value="Pept_M24"/>
</dbReference>
<dbReference type="Pfam" id="PF00557">
    <property type="entry name" value="Peptidase_M24"/>
    <property type="match status" value="1"/>
</dbReference>
<dbReference type="CDD" id="cd01085">
    <property type="entry name" value="APP"/>
    <property type="match status" value="1"/>
</dbReference>
<dbReference type="GO" id="GO:0070006">
    <property type="term" value="F:metalloaminopeptidase activity"/>
    <property type="evidence" value="ECO:0007669"/>
    <property type="project" value="InterPro"/>
</dbReference>
<comment type="similarity">
    <text evidence="1">Belongs to the peptidase M24B family.</text>
</comment>